<dbReference type="EMBL" id="CAJNNW010034152">
    <property type="protein sequence ID" value="CAE8721803.1"/>
    <property type="molecule type" value="Genomic_DNA"/>
</dbReference>
<dbReference type="InterPro" id="IPR012292">
    <property type="entry name" value="Globin/Proto"/>
</dbReference>
<dbReference type="GO" id="GO:0019825">
    <property type="term" value="F:oxygen binding"/>
    <property type="evidence" value="ECO:0007669"/>
    <property type="project" value="InterPro"/>
</dbReference>
<feature type="compositionally biased region" description="Acidic residues" evidence="1">
    <location>
        <begin position="126"/>
        <end position="149"/>
    </location>
</feature>
<feature type="compositionally biased region" description="Polar residues" evidence="1">
    <location>
        <begin position="288"/>
        <end position="305"/>
    </location>
</feature>
<dbReference type="GO" id="GO:0020037">
    <property type="term" value="F:heme binding"/>
    <property type="evidence" value="ECO:0007669"/>
    <property type="project" value="InterPro"/>
</dbReference>
<evidence type="ECO:0000313" key="2">
    <source>
        <dbReference type="EMBL" id="CAE8721803.1"/>
    </source>
</evidence>
<comment type="caution">
    <text evidence="2">The sequence shown here is derived from an EMBL/GenBank/DDBJ whole genome shotgun (WGS) entry which is preliminary data.</text>
</comment>
<feature type="region of interest" description="Disordered" evidence="1">
    <location>
        <begin position="62"/>
        <end position="157"/>
    </location>
</feature>
<dbReference type="SUPFAM" id="SSF46458">
    <property type="entry name" value="Globin-like"/>
    <property type="match status" value="1"/>
</dbReference>
<feature type="region of interest" description="Disordered" evidence="1">
    <location>
        <begin position="267"/>
        <end position="401"/>
    </location>
</feature>
<reference evidence="2" key="1">
    <citation type="submission" date="2021-02" db="EMBL/GenBank/DDBJ databases">
        <authorList>
            <person name="Dougan E. K."/>
            <person name="Rhodes N."/>
            <person name="Thang M."/>
            <person name="Chan C."/>
        </authorList>
    </citation>
    <scope>NUCLEOTIDE SEQUENCE</scope>
</reference>
<protein>
    <recommendedName>
        <fullName evidence="4">Globin family profile domain-containing protein</fullName>
    </recommendedName>
</protein>
<dbReference type="Proteomes" id="UP000626109">
    <property type="component" value="Unassembled WGS sequence"/>
</dbReference>
<dbReference type="InterPro" id="IPR044399">
    <property type="entry name" value="Mb-like_M"/>
</dbReference>
<name>A0A813L6T4_POLGL</name>
<dbReference type="AlphaFoldDB" id="A0A813L6T4"/>
<gene>
    <name evidence="2" type="ORF">PGLA2088_LOCUS42145</name>
</gene>
<evidence type="ECO:0008006" key="4">
    <source>
        <dbReference type="Google" id="ProtNLM"/>
    </source>
</evidence>
<accession>A0A813L6T4</accession>
<evidence type="ECO:0000313" key="3">
    <source>
        <dbReference type="Proteomes" id="UP000626109"/>
    </source>
</evidence>
<proteinExistence type="predicted"/>
<feature type="region of interest" description="Disordered" evidence="1">
    <location>
        <begin position="1"/>
        <end position="29"/>
    </location>
</feature>
<feature type="compositionally biased region" description="Polar residues" evidence="1">
    <location>
        <begin position="347"/>
        <end position="359"/>
    </location>
</feature>
<dbReference type="InterPro" id="IPR009050">
    <property type="entry name" value="Globin-like_sf"/>
</dbReference>
<sequence>MEHPYRDREQAEGFLRDRKERQGEVSLSTELLGKQQEEIHAISNSLLQGAEDLLAGRIYKGRVNSGSESGSDVHDIDEDDIEDEEDPSSEEIVERSSSLKPVRLHMQGLPKWMTKPSQKSIVEGPPDSEEEKAADENSNAEDSEDEDGSIAEGSSGSVDSFFRFDPFDIQELAQEMNDEKKSMAVLHGKNEINKILSRLRISDRVEVIGELDKWFQWGAQALDQRLFICQSRCGVVTGKSAKICPERDPERVEQRLARFFGLRTRRTSTSMAGRDDRGEITEAPPDSPETSDMLESNHSGDSIATVSDGGAVPAAPPLIASESTGRGAGSLSEEPGSWGASWRGTDKQGSATEGSGSDKQGTRFPTAVLNPSKTRMAAELADESQLDGDTGRTAEALPSRTTRKMVDLLEDAENPSSKKKTNEVPGEFFGMFRFNAAVMGFGSSPWMDEILGSFDTIVRNVGNPGRLQEECDTLALRLSKYTGTINLAEFKAVMLASLRSLVSEVWDQSHEVAWIWLWENVDRMLKALAGKPRQQEKALGRFIITLTEEKQNFLRSELYRRFFALAPGGQDYFKQSTTRLYWLVDKVLEMTIELYRDPKMMANEISAVGLRHVGYGIPTELFGPYVSGFVEVVRSMTDDTEIQEAFRWSLSLLGRIMVRTIDEGSTVVMKAINTNSAKQLRKAVQCAPRGVRAMWCLDVTVGAQSISPLYWAIESSSLEAADAMLRDLLVIRADREKYYYGVDDLFGRHPDIMYRLCQDAVSLLPTLLDGLIWRSRISVEGQRRVNYYVKHLIVDAEGNFSNNLAWLVSAEDPLLVCHPAVVIFSDLLWDGLARSYFVMTRCWFLSTLVVFIVCQSYLQHLPEDANNELSRYAMCACRIFIYVGNLGQLMKAQVKHLMTDCKHNHFVSIAAGSLRIPRYLTYWKEACGFLLWRSCNYVYHARS</sequence>
<dbReference type="CDD" id="cd01040">
    <property type="entry name" value="Mb-like"/>
    <property type="match status" value="1"/>
</dbReference>
<feature type="compositionally biased region" description="Acidic residues" evidence="1">
    <location>
        <begin position="75"/>
        <end position="91"/>
    </location>
</feature>
<organism evidence="2 3">
    <name type="scientific">Polarella glacialis</name>
    <name type="common">Dinoflagellate</name>
    <dbReference type="NCBI Taxonomy" id="89957"/>
    <lineage>
        <taxon>Eukaryota</taxon>
        <taxon>Sar</taxon>
        <taxon>Alveolata</taxon>
        <taxon>Dinophyceae</taxon>
        <taxon>Suessiales</taxon>
        <taxon>Suessiaceae</taxon>
        <taxon>Polarella</taxon>
    </lineage>
</organism>
<evidence type="ECO:0000256" key="1">
    <source>
        <dbReference type="SAM" id="MobiDB-lite"/>
    </source>
</evidence>
<dbReference type="Gene3D" id="1.10.490.10">
    <property type="entry name" value="Globins"/>
    <property type="match status" value="1"/>
</dbReference>
<feature type="compositionally biased region" description="Basic and acidic residues" evidence="1">
    <location>
        <begin position="1"/>
        <end position="23"/>
    </location>
</feature>